<dbReference type="InterPro" id="IPR000731">
    <property type="entry name" value="SSD"/>
</dbReference>
<evidence type="ECO:0000313" key="9">
    <source>
        <dbReference type="EMBL" id="ALG14864.1"/>
    </source>
</evidence>
<feature type="transmembrane region" description="Helical" evidence="7">
    <location>
        <begin position="306"/>
        <end position="330"/>
    </location>
</feature>
<dbReference type="OrthoDB" id="7051771at2"/>
<dbReference type="PANTHER" id="PTHR33406">
    <property type="entry name" value="MEMBRANE PROTEIN MJ1562-RELATED"/>
    <property type="match status" value="1"/>
</dbReference>
<dbReference type="InterPro" id="IPR004869">
    <property type="entry name" value="MMPL_dom"/>
</dbReference>
<evidence type="ECO:0000256" key="1">
    <source>
        <dbReference type="ARBA" id="ARBA00004651"/>
    </source>
</evidence>
<dbReference type="InterPro" id="IPR050545">
    <property type="entry name" value="Mycobact_MmpL"/>
</dbReference>
<keyword evidence="10" id="KW-1185">Reference proteome</keyword>
<comment type="similarity">
    <text evidence="2">Belongs to the resistance-nodulation-cell division (RND) (TC 2.A.6) family. MmpL subfamily.</text>
</comment>
<dbReference type="KEGG" id="kphy:AOZ06_18145"/>
<dbReference type="AlphaFoldDB" id="A0A0N9IEC5"/>
<evidence type="ECO:0000256" key="4">
    <source>
        <dbReference type="ARBA" id="ARBA00022692"/>
    </source>
</evidence>
<keyword evidence="6 7" id="KW-0472">Membrane</keyword>
<evidence type="ECO:0000256" key="5">
    <source>
        <dbReference type="ARBA" id="ARBA00022989"/>
    </source>
</evidence>
<evidence type="ECO:0000259" key="8">
    <source>
        <dbReference type="PROSITE" id="PS50156"/>
    </source>
</evidence>
<evidence type="ECO:0000256" key="3">
    <source>
        <dbReference type="ARBA" id="ARBA00022475"/>
    </source>
</evidence>
<feature type="transmembrane region" description="Helical" evidence="7">
    <location>
        <begin position="175"/>
        <end position="194"/>
    </location>
</feature>
<feature type="transmembrane region" description="Helical" evidence="7">
    <location>
        <begin position="666"/>
        <end position="689"/>
    </location>
</feature>
<dbReference type="PANTHER" id="PTHR33406:SF11">
    <property type="entry name" value="MEMBRANE PROTEIN SCO6666-RELATED"/>
    <property type="match status" value="1"/>
</dbReference>
<feature type="domain" description="SSD" evidence="8">
    <location>
        <begin position="200"/>
        <end position="329"/>
    </location>
</feature>
<name>A0A0N9IEC5_9PSEU</name>
<evidence type="ECO:0000256" key="2">
    <source>
        <dbReference type="ARBA" id="ARBA00010157"/>
    </source>
</evidence>
<dbReference type="RefSeq" id="WP_054296719.1">
    <property type="nucleotide sequence ID" value="NZ_CP012752.1"/>
</dbReference>
<dbReference type="Proteomes" id="UP000063699">
    <property type="component" value="Chromosome"/>
</dbReference>
<gene>
    <name evidence="9" type="ORF">AOZ06_18145</name>
</gene>
<proteinExistence type="inferred from homology"/>
<dbReference type="Pfam" id="PF03176">
    <property type="entry name" value="MMPL"/>
    <property type="match status" value="2"/>
</dbReference>
<keyword evidence="5 7" id="KW-1133">Transmembrane helix</keyword>
<feature type="transmembrane region" description="Helical" evidence="7">
    <location>
        <begin position="365"/>
        <end position="383"/>
    </location>
</feature>
<dbReference type="EMBL" id="CP012752">
    <property type="protein sequence ID" value="ALG14864.1"/>
    <property type="molecule type" value="Genomic_DNA"/>
</dbReference>
<dbReference type="GO" id="GO:0005886">
    <property type="term" value="C:plasma membrane"/>
    <property type="evidence" value="ECO:0007669"/>
    <property type="project" value="UniProtKB-SubCell"/>
</dbReference>
<feature type="transmembrane region" description="Helical" evidence="7">
    <location>
        <begin position="559"/>
        <end position="577"/>
    </location>
</feature>
<sequence>MLGWIAGVVRRRSRLILVISGLFVVAAGVLATGAMGKVKVGGYLDESSDSSVAAERIDSRFGGQYNLFVLVKPNSGTLDSAEVLAEGTRLTEALGRESTLSNVLSYFPGKVAALKSEDGSSALIAAHVAGDEDTSLKNTQALYDKYHATDGPVTVHFGGVQGVARDVYEEVQRSLIVAEAIAVPVTLVLLVLAFGSVVAALLPLVIGLLAIVGTFGEIALLGGVTDVSIFAVNLTTALGLGLGIDYALFMVARFRERLTAGDTVADAVETTVRTSGRTILFSAFTVAAALAAMAVFPLFYLRSLAFAGVGVVVIAALACLFVIPALLNLLGHRVNALKLPWSKSLRGSDAPFWGKLAGGVAKRPLRAVIPVVIVLLFLAVPVLHAQFGNVDDRVLPAETESRAANDTVRTAFDGVNSSAVDVVVLGSLDGPAVARYAGRLSGMPGVVSVQSSAGAYVQGTLAVQLPADAARGKPDAQWLSVATKDEPKSDAKLDFVESLRALPAPPGTSVLVGGTDAELIDTQQAIGDRLPWAIAIIVLITFVVLFLFTGSVLQPVRALVLNGISMAATFGIVVWGFQDGHLAGMFGFTAQPVDTAITVLIFCVVFGVSMDYEVFLISRVKELHDAGASNEEALRNGMARTGRIVSAAAGMLAVVFFSFLTSSISFLQLFGVAAGVAILIDAILVRGVLVPGALALMGRTAWWSPPLLRRVHERVGVKEE</sequence>
<comment type="subcellular location">
    <subcellularLocation>
        <location evidence="1">Cell membrane</location>
        <topology evidence="1">Multi-pass membrane protein</topology>
    </subcellularLocation>
</comment>
<keyword evidence="3" id="KW-1003">Cell membrane</keyword>
<dbReference type="SUPFAM" id="SSF82866">
    <property type="entry name" value="Multidrug efflux transporter AcrB transmembrane domain"/>
    <property type="match status" value="2"/>
</dbReference>
<evidence type="ECO:0000256" key="7">
    <source>
        <dbReference type="SAM" id="Phobius"/>
    </source>
</evidence>
<protein>
    <recommendedName>
        <fullName evidence="8">SSD domain-containing protein</fullName>
    </recommendedName>
</protein>
<evidence type="ECO:0000256" key="6">
    <source>
        <dbReference type="ARBA" id="ARBA00023136"/>
    </source>
</evidence>
<keyword evidence="4 7" id="KW-0812">Transmembrane</keyword>
<dbReference type="PROSITE" id="PS50156">
    <property type="entry name" value="SSD"/>
    <property type="match status" value="1"/>
</dbReference>
<feature type="transmembrane region" description="Helical" evidence="7">
    <location>
        <begin position="279"/>
        <end position="300"/>
    </location>
</feature>
<reference evidence="9 10" key="1">
    <citation type="submission" date="2015-07" db="EMBL/GenBank/DDBJ databases">
        <title>Genome sequencing of Kibdelosporangium phytohabitans.</title>
        <authorList>
            <person name="Qin S."/>
            <person name="Xing K."/>
        </authorList>
    </citation>
    <scope>NUCLEOTIDE SEQUENCE [LARGE SCALE GENOMIC DNA]</scope>
    <source>
        <strain evidence="9 10">KLBMP1111</strain>
    </source>
</reference>
<dbReference type="Gene3D" id="1.20.1640.10">
    <property type="entry name" value="Multidrug efflux transporter AcrB transmembrane domain"/>
    <property type="match status" value="2"/>
</dbReference>
<feature type="transmembrane region" description="Helical" evidence="7">
    <location>
        <begin position="597"/>
        <end position="620"/>
    </location>
</feature>
<feature type="transmembrane region" description="Helical" evidence="7">
    <location>
        <begin position="641"/>
        <end position="660"/>
    </location>
</feature>
<dbReference type="STRING" id="860235.AOZ06_18145"/>
<feature type="transmembrane region" description="Helical" evidence="7">
    <location>
        <begin position="201"/>
        <end position="221"/>
    </location>
</feature>
<evidence type="ECO:0000313" key="10">
    <source>
        <dbReference type="Proteomes" id="UP000063699"/>
    </source>
</evidence>
<organism evidence="9 10">
    <name type="scientific">Kibdelosporangium phytohabitans</name>
    <dbReference type="NCBI Taxonomy" id="860235"/>
    <lineage>
        <taxon>Bacteria</taxon>
        <taxon>Bacillati</taxon>
        <taxon>Actinomycetota</taxon>
        <taxon>Actinomycetes</taxon>
        <taxon>Pseudonocardiales</taxon>
        <taxon>Pseudonocardiaceae</taxon>
        <taxon>Kibdelosporangium</taxon>
    </lineage>
</organism>
<feature type="transmembrane region" description="Helical" evidence="7">
    <location>
        <begin position="530"/>
        <end position="552"/>
    </location>
</feature>
<accession>A0A0N9IEC5</accession>
<feature type="transmembrane region" description="Helical" evidence="7">
    <location>
        <begin position="227"/>
        <end position="249"/>
    </location>
</feature>